<dbReference type="PROSITE" id="PS00411">
    <property type="entry name" value="KINESIN_MOTOR_1"/>
    <property type="match status" value="1"/>
</dbReference>
<dbReference type="GO" id="GO:0003777">
    <property type="term" value="F:microtubule motor activity"/>
    <property type="evidence" value="ECO:0007669"/>
    <property type="project" value="InterPro"/>
</dbReference>
<dbReference type="SUPFAM" id="SSF52540">
    <property type="entry name" value="P-loop containing nucleoside triphosphate hydrolases"/>
    <property type="match status" value="1"/>
</dbReference>
<dbReference type="GO" id="GO:0007018">
    <property type="term" value="P:microtubule-based movement"/>
    <property type="evidence" value="ECO:0007669"/>
    <property type="project" value="InterPro"/>
</dbReference>
<evidence type="ECO:0000256" key="5">
    <source>
        <dbReference type="PROSITE-ProRule" id="PRU00283"/>
    </source>
</evidence>
<dbReference type="PANTHER" id="PTHR47968">
    <property type="entry name" value="CENTROMERE PROTEIN E"/>
    <property type="match status" value="1"/>
</dbReference>
<feature type="compositionally biased region" description="Low complexity" evidence="7">
    <location>
        <begin position="683"/>
        <end position="694"/>
    </location>
</feature>
<dbReference type="PANTHER" id="PTHR47968:SF75">
    <property type="entry name" value="CENTROMERE-ASSOCIATED PROTEIN E"/>
    <property type="match status" value="1"/>
</dbReference>
<feature type="region of interest" description="Disordered" evidence="7">
    <location>
        <begin position="682"/>
        <end position="736"/>
    </location>
</feature>
<evidence type="ECO:0000256" key="1">
    <source>
        <dbReference type="ARBA" id="ARBA00022741"/>
    </source>
</evidence>
<proteinExistence type="inferred from homology"/>
<dbReference type="InterPro" id="IPR027417">
    <property type="entry name" value="P-loop_NTPase"/>
</dbReference>
<dbReference type="GO" id="GO:0005874">
    <property type="term" value="C:microtubule"/>
    <property type="evidence" value="ECO:0007669"/>
    <property type="project" value="UniProtKB-KW"/>
</dbReference>
<evidence type="ECO:0000313" key="9">
    <source>
        <dbReference type="EMBL" id="GMH62834.1"/>
    </source>
</evidence>
<dbReference type="CDD" id="cd00106">
    <property type="entry name" value="KISc"/>
    <property type="match status" value="1"/>
</dbReference>
<dbReference type="Gene3D" id="3.40.850.10">
    <property type="entry name" value="Kinesin motor domain"/>
    <property type="match status" value="1"/>
</dbReference>
<dbReference type="OrthoDB" id="123929at2759"/>
<keyword evidence="3" id="KW-0175">Coiled coil</keyword>
<feature type="compositionally biased region" description="Basic and acidic residues" evidence="7">
    <location>
        <begin position="541"/>
        <end position="577"/>
    </location>
</feature>
<feature type="region of interest" description="Disordered" evidence="7">
    <location>
        <begin position="441"/>
        <end position="630"/>
    </location>
</feature>
<dbReference type="InterPro" id="IPR019821">
    <property type="entry name" value="Kinesin_motor_CS"/>
</dbReference>
<dbReference type="Proteomes" id="UP001165085">
    <property type="component" value="Unassembled WGS sequence"/>
</dbReference>
<dbReference type="SMART" id="SM00129">
    <property type="entry name" value="KISc"/>
    <property type="match status" value="1"/>
</dbReference>
<feature type="compositionally biased region" description="Acidic residues" evidence="7">
    <location>
        <begin position="584"/>
        <end position="616"/>
    </location>
</feature>
<dbReference type="AlphaFoldDB" id="A0A9W6ZYS5"/>
<keyword evidence="1 5" id="KW-0547">Nucleotide-binding</keyword>
<dbReference type="PROSITE" id="PS50067">
    <property type="entry name" value="KINESIN_MOTOR_2"/>
    <property type="match status" value="1"/>
</dbReference>
<dbReference type="InterPro" id="IPR027640">
    <property type="entry name" value="Kinesin-like_fam"/>
</dbReference>
<dbReference type="GO" id="GO:0005524">
    <property type="term" value="F:ATP binding"/>
    <property type="evidence" value="ECO:0007669"/>
    <property type="project" value="UniProtKB-UniRule"/>
</dbReference>
<keyword evidence="10" id="KW-1185">Reference proteome</keyword>
<reference evidence="10" key="1">
    <citation type="journal article" date="2023" name="Commun. Biol.">
        <title>Genome analysis of Parmales, the sister group of diatoms, reveals the evolutionary specialization of diatoms from phago-mixotrophs to photoautotrophs.</title>
        <authorList>
            <person name="Ban H."/>
            <person name="Sato S."/>
            <person name="Yoshikawa S."/>
            <person name="Yamada K."/>
            <person name="Nakamura Y."/>
            <person name="Ichinomiya M."/>
            <person name="Sato N."/>
            <person name="Blanc-Mathieu R."/>
            <person name="Endo H."/>
            <person name="Kuwata A."/>
            <person name="Ogata H."/>
        </authorList>
    </citation>
    <scope>NUCLEOTIDE SEQUENCE [LARGE SCALE GENOMIC DNA]</scope>
    <source>
        <strain evidence="10">NIES 3701</strain>
    </source>
</reference>
<name>A0A9W6ZYS5_9STRA</name>
<gene>
    <name evidence="9" type="ORF">TrST_g12884</name>
</gene>
<protein>
    <recommendedName>
        <fullName evidence="6">Kinesin-like protein</fullName>
    </recommendedName>
</protein>
<feature type="binding site" evidence="5">
    <location>
        <begin position="86"/>
        <end position="93"/>
    </location>
    <ligand>
        <name>ATP</name>
        <dbReference type="ChEBI" id="CHEBI:30616"/>
    </ligand>
</feature>
<feature type="domain" description="Kinesin motor" evidence="8">
    <location>
        <begin position="4"/>
        <end position="345"/>
    </location>
</feature>
<feature type="compositionally biased region" description="Basic residues" evidence="7">
    <location>
        <begin position="709"/>
        <end position="719"/>
    </location>
</feature>
<accession>A0A9W6ZYS5</accession>
<evidence type="ECO:0000256" key="4">
    <source>
        <dbReference type="ARBA" id="ARBA00023175"/>
    </source>
</evidence>
<dbReference type="InterPro" id="IPR001752">
    <property type="entry name" value="Kinesin_motor_dom"/>
</dbReference>
<dbReference type="GO" id="GO:0008017">
    <property type="term" value="F:microtubule binding"/>
    <property type="evidence" value="ECO:0007669"/>
    <property type="project" value="InterPro"/>
</dbReference>
<evidence type="ECO:0000256" key="3">
    <source>
        <dbReference type="ARBA" id="ARBA00023054"/>
    </source>
</evidence>
<organism evidence="9 10">
    <name type="scientific">Triparma strigata</name>
    <dbReference type="NCBI Taxonomy" id="1606541"/>
    <lineage>
        <taxon>Eukaryota</taxon>
        <taxon>Sar</taxon>
        <taxon>Stramenopiles</taxon>
        <taxon>Ochrophyta</taxon>
        <taxon>Bolidophyceae</taxon>
        <taxon>Parmales</taxon>
        <taxon>Triparmaceae</taxon>
        <taxon>Triparma</taxon>
    </lineage>
</organism>
<keyword evidence="4 5" id="KW-0505">Motor protein</keyword>
<evidence type="ECO:0000256" key="6">
    <source>
        <dbReference type="RuleBase" id="RU000394"/>
    </source>
</evidence>
<sequence>MKDSIKVCIRLRPPSAMEQANGDEVVVHQLRENTLSVTTGEGKPNLECAYGAVLGSECGQEDVFKAVVGTVEGVADGINGCIFTYGQTGAGKTYTMLGSGVGKHDGVTARSVKMLFEHLKKNSAASAEGGDEARFSVHCSFLQIYNERLHDLLAGGGEGNSSGLNIREHKNRRSGKPEVFVSGLSEYRVTSLDDVLTLIDAGSKSRALRSTDMNDVSSRSHAVLQLSVEAESVGEDFSVLKRAKLNLVDLAGSEKMNTKANITRGHKNELTNINSSLSTLGNVMAALGDKSRTHVPYRDSKLTRLLQDSLGGNTKTTVICCVSPCSSAVDETTSTLKFADRARRVMLHVRTNEVVDDKILLARAQSEIARLRTLLKMYMGQSGGGVGGGIDVAGSPTKIPVGGGGVGAAGLAVEDLVQENARLMEQNRMLKMALKREGVNGNNVGGDAAGGQPSNQSTYRTKKRLPNVGSKVGGMNDIYSTKVPGAFSSATKKKNGKGGVGGGQQQQQSDSENEGDLAQLRRDLAGKRKKVKKGRGGGGGKGDKLGVELMKVSEEHSGAVEEHDRIRQEREELERQLAKMMAAQEEEENEGSAFENDGDEGDEDYGSDEDFEDDDGEEKKQNDNLGSGKKNKKIVLTTIDLSPSKVGGGGAAGQAAVNISPVVRSPSPIFVKEILRENMNLVQQQQQQQQKQQQALVLNGPPSGGKKGTAPRRRMRQKKAAKEAKDSVPIGASQIKDSTLQNNKSVEDLAVNLTFSMADLGSRIAVYSFRYDAYYASTIVGFDHRRGMHCVLYDDGGESGIDGRQWYDLSTKKIRKVVEVVADLTGGRGKKRRGKKKKGAGGGYMKSQTANDGGAIKSGLGGVDSRMVATAKII</sequence>
<dbReference type="PRINTS" id="PR00380">
    <property type="entry name" value="KINESINHEAVY"/>
</dbReference>
<evidence type="ECO:0000313" key="10">
    <source>
        <dbReference type="Proteomes" id="UP001165085"/>
    </source>
</evidence>
<dbReference type="EMBL" id="BRXY01000080">
    <property type="protein sequence ID" value="GMH62834.1"/>
    <property type="molecule type" value="Genomic_DNA"/>
</dbReference>
<evidence type="ECO:0000256" key="7">
    <source>
        <dbReference type="SAM" id="MobiDB-lite"/>
    </source>
</evidence>
<comment type="caution">
    <text evidence="9">The sequence shown here is derived from an EMBL/GenBank/DDBJ whole genome shotgun (WGS) entry which is preliminary data.</text>
</comment>
<keyword evidence="6" id="KW-0493">Microtubule</keyword>
<keyword evidence="2 5" id="KW-0067">ATP-binding</keyword>
<evidence type="ECO:0000259" key="8">
    <source>
        <dbReference type="PROSITE" id="PS50067"/>
    </source>
</evidence>
<dbReference type="Pfam" id="PF00225">
    <property type="entry name" value="Kinesin"/>
    <property type="match status" value="1"/>
</dbReference>
<dbReference type="InterPro" id="IPR036961">
    <property type="entry name" value="Kinesin_motor_dom_sf"/>
</dbReference>
<evidence type="ECO:0000256" key="2">
    <source>
        <dbReference type="ARBA" id="ARBA00022840"/>
    </source>
</evidence>
<comment type="similarity">
    <text evidence="5 6">Belongs to the TRAFAC class myosin-kinesin ATPase superfamily. Kinesin family.</text>
</comment>